<proteinExistence type="inferred from homology"/>
<dbReference type="EC" id="2.1.3.3" evidence="4 7"/>
<accession>A0A399RDG8</accession>
<dbReference type="PROSITE" id="PS00097">
    <property type="entry name" value="CARBAMOYLTRANSFERASE"/>
    <property type="match status" value="1"/>
</dbReference>
<dbReference type="Pfam" id="PF02729">
    <property type="entry name" value="OTCace_N"/>
    <property type="match status" value="1"/>
</dbReference>
<comment type="catalytic activity">
    <reaction evidence="6 7">
        <text>carbamoyl phosphate + L-ornithine = L-citrulline + phosphate + H(+)</text>
        <dbReference type="Rhea" id="RHEA:19513"/>
        <dbReference type="ChEBI" id="CHEBI:15378"/>
        <dbReference type="ChEBI" id="CHEBI:43474"/>
        <dbReference type="ChEBI" id="CHEBI:46911"/>
        <dbReference type="ChEBI" id="CHEBI:57743"/>
        <dbReference type="ChEBI" id="CHEBI:58228"/>
        <dbReference type="EC" id="2.1.3.3"/>
    </reaction>
</comment>
<evidence type="ECO:0000256" key="2">
    <source>
        <dbReference type="ARBA" id="ARBA00004975"/>
    </source>
</evidence>
<feature type="domain" description="Aspartate/ornithine carbamoyltransferase Asp/Orn-binding" evidence="8">
    <location>
        <begin position="155"/>
        <end position="304"/>
    </location>
</feature>
<keyword evidence="5 7" id="KW-0808">Transferase</keyword>
<feature type="binding site" evidence="7">
    <location>
        <begin position="58"/>
        <end position="61"/>
    </location>
    <ligand>
        <name>carbamoyl phosphate</name>
        <dbReference type="ChEBI" id="CHEBI:58228"/>
    </ligand>
</feature>
<feature type="binding site" evidence="7">
    <location>
        <position position="227"/>
    </location>
    <ligand>
        <name>L-ornithine</name>
        <dbReference type="ChEBI" id="CHEBI:46911"/>
    </ligand>
</feature>
<dbReference type="PRINTS" id="PR00102">
    <property type="entry name" value="OTCASE"/>
</dbReference>
<feature type="binding site" evidence="7">
    <location>
        <position position="294"/>
    </location>
    <ligand>
        <name>carbamoyl phosphate</name>
        <dbReference type="ChEBI" id="CHEBI:58228"/>
    </ligand>
</feature>
<dbReference type="GO" id="GO:0005737">
    <property type="term" value="C:cytoplasm"/>
    <property type="evidence" value="ECO:0007669"/>
    <property type="project" value="UniProtKB-SubCell"/>
</dbReference>
<comment type="similarity">
    <text evidence="3 7">Belongs to the aspartate/ornithine carbamoyltransferase superfamily. OTCase family.</text>
</comment>
<dbReference type="SUPFAM" id="SSF53671">
    <property type="entry name" value="Aspartate/ornithine carbamoyltransferase"/>
    <property type="match status" value="1"/>
</dbReference>
<dbReference type="InterPro" id="IPR036901">
    <property type="entry name" value="Asp/Orn_carbamoylTrfase_sf"/>
</dbReference>
<dbReference type="GO" id="GO:0019240">
    <property type="term" value="P:citrulline biosynthetic process"/>
    <property type="evidence" value="ECO:0007669"/>
    <property type="project" value="TreeGrafter"/>
</dbReference>
<sequence>MAIRHFIDLWQLESSELRAILDEAHAMKSARAGWPKGKVDEGAPLDGHILAMIFEKSSTRTRTSFDVGIRQLGGSSIVMNSGDMQLGRGESIGDTARVLSRYVDLVMIRANDHSDVEDFAESASVPVINGLTDRSHPCQIMADLLTLEEHGLDLKGARLAWVGDGNNVCSSFIHASAKFGFTLAIGTPDRYAPEEDDVDLARELQGRVEIYDTAEDAVAGADVVIADTFVSMGDTDADERLEELEPFAVTEELMDLAQPGAKFLHCLPAHRGEEVDSEVIDGPNSLVFDEAENRLHAQKAIMRWCLDK</sequence>
<keyword evidence="7" id="KW-0963">Cytoplasm</keyword>
<comment type="caution">
    <text evidence="10">The sequence shown here is derived from an EMBL/GenBank/DDBJ whole genome shotgun (WGS) entry which is preliminary data.</text>
</comment>
<dbReference type="RefSeq" id="WP_119377056.1">
    <property type="nucleotide sequence ID" value="NZ_QWFX01000013.1"/>
</dbReference>
<dbReference type="PANTHER" id="PTHR45753:SF3">
    <property type="entry name" value="ORNITHINE TRANSCARBAMYLASE, MITOCHONDRIAL"/>
    <property type="match status" value="1"/>
</dbReference>
<dbReference type="EMBL" id="QWFX01000013">
    <property type="protein sequence ID" value="RIJ28521.1"/>
    <property type="molecule type" value="Genomic_DNA"/>
</dbReference>
<evidence type="ECO:0000256" key="7">
    <source>
        <dbReference type="HAMAP-Rule" id="MF_01109"/>
    </source>
</evidence>
<dbReference type="NCBIfam" id="TIGR00658">
    <property type="entry name" value="orni_carb_tr"/>
    <property type="match status" value="1"/>
</dbReference>
<dbReference type="InterPro" id="IPR002292">
    <property type="entry name" value="Orn/put_carbamltrans"/>
</dbReference>
<feature type="binding site" evidence="7">
    <location>
        <begin position="136"/>
        <end position="139"/>
    </location>
    <ligand>
        <name>carbamoyl phosphate</name>
        <dbReference type="ChEBI" id="CHEBI:58228"/>
    </ligand>
</feature>
<evidence type="ECO:0000256" key="3">
    <source>
        <dbReference type="ARBA" id="ARBA00007805"/>
    </source>
</evidence>
<organism evidence="10 11">
    <name type="scientific">Henriciella mobilis</name>
    <dbReference type="NCBI Taxonomy" id="2305467"/>
    <lineage>
        <taxon>Bacteria</taxon>
        <taxon>Pseudomonadati</taxon>
        <taxon>Pseudomonadota</taxon>
        <taxon>Alphaproteobacteria</taxon>
        <taxon>Hyphomonadales</taxon>
        <taxon>Hyphomonadaceae</taxon>
        <taxon>Henriciella</taxon>
    </lineage>
</organism>
<evidence type="ECO:0000259" key="8">
    <source>
        <dbReference type="Pfam" id="PF00185"/>
    </source>
</evidence>
<feature type="domain" description="Aspartate/ornithine carbamoyltransferase carbamoyl-P binding" evidence="9">
    <location>
        <begin position="4"/>
        <end position="149"/>
    </location>
</feature>
<dbReference type="PANTHER" id="PTHR45753">
    <property type="entry name" value="ORNITHINE CARBAMOYLTRANSFERASE, MITOCHONDRIAL"/>
    <property type="match status" value="1"/>
</dbReference>
<dbReference type="Proteomes" id="UP000266385">
    <property type="component" value="Unassembled WGS sequence"/>
</dbReference>
<gene>
    <name evidence="10" type="primary">argF</name>
    <name evidence="10" type="ORF">D1223_14175</name>
</gene>
<dbReference type="GO" id="GO:0016597">
    <property type="term" value="F:amino acid binding"/>
    <property type="evidence" value="ECO:0007669"/>
    <property type="project" value="InterPro"/>
</dbReference>
<feature type="binding site" evidence="7">
    <location>
        <position position="85"/>
    </location>
    <ligand>
        <name>carbamoyl phosphate</name>
        <dbReference type="ChEBI" id="CHEBI:58228"/>
    </ligand>
</feature>
<evidence type="ECO:0000256" key="1">
    <source>
        <dbReference type="ARBA" id="ARBA00003822"/>
    </source>
</evidence>
<keyword evidence="11" id="KW-1185">Reference proteome</keyword>
<dbReference type="InterPro" id="IPR006131">
    <property type="entry name" value="Asp_carbamoyltransf_Asp/Orn-bd"/>
</dbReference>
<comment type="pathway">
    <text evidence="2">Amino-acid biosynthesis; L-arginine biosynthesis; L-arginine from L-ornithine and carbamoyl phosphate: step 1/3.</text>
</comment>
<dbReference type="GO" id="GO:0004585">
    <property type="term" value="F:ornithine carbamoyltransferase activity"/>
    <property type="evidence" value="ECO:0007669"/>
    <property type="project" value="UniProtKB-UniRule"/>
</dbReference>
<dbReference type="InterPro" id="IPR024904">
    <property type="entry name" value="OTCase_ArgI"/>
</dbReference>
<reference evidence="10 11" key="1">
    <citation type="submission" date="2018-08" db="EMBL/GenBank/DDBJ databases">
        <title>Henriciella mobilis sp. nov., isolated from seawater.</title>
        <authorList>
            <person name="Cheng H."/>
            <person name="Wu Y.-H."/>
            <person name="Xu X.-W."/>
            <person name="Guo L.-L."/>
        </authorList>
    </citation>
    <scope>NUCLEOTIDE SEQUENCE [LARGE SCALE GENOMIC DNA]</scope>
    <source>
        <strain evidence="10 11">JN25</strain>
    </source>
</reference>
<evidence type="ECO:0000256" key="6">
    <source>
        <dbReference type="ARBA" id="ARBA00048772"/>
    </source>
</evidence>
<dbReference type="HAMAP" id="MF_01109">
    <property type="entry name" value="OTCase"/>
    <property type="match status" value="1"/>
</dbReference>
<dbReference type="PRINTS" id="PR00100">
    <property type="entry name" value="AOTCASE"/>
</dbReference>
<dbReference type="InterPro" id="IPR006132">
    <property type="entry name" value="Asp/Orn_carbamoyltranf_P-bd"/>
</dbReference>
<evidence type="ECO:0000256" key="4">
    <source>
        <dbReference type="ARBA" id="ARBA00013007"/>
    </source>
</evidence>
<protein>
    <recommendedName>
        <fullName evidence="4 7">Ornithine carbamoyltransferase</fullName>
        <shortName evidence="7">OTCase</shortName>
        <ecNumber evidence="4 7">2.1.3.3</ecNumber>
    </recommendedName>
</protein>
<dbReference type="OrthoDB" id="9802587at2"/>
<evidence type="ECO:0000256" key="5">
    <source>
        <dbReference type="ARBA" id="ARBA00022679"/>
    </source>
</evidence>
<feature type="binding site" evidence="7">
    <location>
        <position position="109"/>
    </location>
    <ligand>
        <name>carbamoyl phosphate</name>
        <dbReference type="ChEBI" id="CHEBI:58228"/>
    </ligand>
</feature>
<comment type="function">
    <text evidence="1">Reversibly catalyzes the transfer of the carbamoyl group from carbamoyl phosphate (CP) to the N(epsilon) atom of ornithine (ORN) to produce L-citrulline.</text>
</comment>
<dbReference type="FunFam" id="3.40.50.1370:FF:000008">
    <property type="entry name" value="Ornithine carbamoyltransferase"/>
    <property type="match status" value="1"/>
</dbReference>
<name>A0A399RDG8_9PROT</name>
<dbReference type="AlphaFoldDB" id="A0A399RDG8"/>
<dbReference type="Pfam" id="PF00185">
    <property type="entry name" value="OTCace"/>
    <property type="match status" value="1"/>
</dbReference>
<comment type="subcellular location">
    <subcellularLocation>
        <location evidence="7">Cytoplasm</location>
    </subcellularLocation>
</comment>
<feature type="binding site" evidence="7">
    <location>
        <position position="167"/>
    </location>
    <ligand>
        <name>L-ornithine</name>
        <dbReference type="ChEBI" id="CHEBI:46911"/>
    </ligand>
</feature>
<evidence type="ECO:0000313" key="11">
    <source>
        <dbReference type="Proteomes" id="UP000266385"/>
    </source>
</evidence>
<feature type="binding site" evidence="7">
    <location>
        <begin position="266"/>
        <end position="267"/>
    </location>
    <ligand>
        <name>carbamoyl phosphate</name>
        <dbReference type="ChEBI" id="CHEBI:58228"/>
    </ligand>
</feature>
<evidence type="ECO:0000313" key="10">
    <source>
        <dbReference type="EMBL" id="RIJ28521.1"/>
    </source>
</evidence>
<dbReference type="InterPro" id="IPR006130">
    <property type="entry name" value="Asp/Orn_carbamoylTrfase"/>
</dbReference>
<dbReference type="NCBIfam" id="NF001986">
    <property type="entry name" value="PRK00779.1"/>
    <property type="match status" value="1"/>
</dbReference>
<dbReference type="Gene3D" id="3.40.50.1370">
    <property type="entry name" value="Aspartate/ornithine carbamoyltransferase"/>
    <property type="match status" value="2"/>
</dbReference>
<evidence type="ECO:0000259" key="9">
    <source>
        <dbReference type="Pfam" id="PF02729"/>
    </source>
</evidence>
<feature type="binding site" evidence="7">
    <location>
        <begin position="231"/>
        <end position="232"/>
    </location>
    <ligand>
        <name>L-ornithine</name>
        <dbReference type="ChEBI" id="CHEBI:46911"/>
    </ligand>
</feature>
<dbReference type="GO" id="GO:0042450">
    <property type="term" value="P:L-arginine biosynthetic process via ornithine"/>
    <property type="evidence" value="ECO:0007669"/>
    <property type="project" value="UniProtKB-UniRule"/>
</dbReference>